<reference evidence="1" key="1">
    <citation type="journal article" date="2021" name="Proc. Natl. Acad. Sci. U.S.A.">
        <title>A Catalog of Tens of Thousands of Viruses from Human Metagenomes Reveals Hidden Associations with Chronic Diseases.</title>
        <authorList>
            <person name="Tisza M.J."/>
            <person name="Buck C.B."/>
        </authorList>
    </citation>
    <scope>NUCLEOTIDE SEQUENCE</scope>
    <source>
        <strain evidence="1">CtoRD1</strain>
    </source>
</reference>
<proteinExistence type="predicted"/>
<evidence type="ECO:0000313" key="1">
    <source>
        <dbReference type="EMBL" id="DAE17510.1"/>
    </source>
</evidence>
<organism evidence="1">
    <name type="scientific">Siphoviridae sp. ctoRD1</name>
    <dbReference type="NCBI Taxonomy" id="2825669"/>
    <lineage>
        <taxon>Viruses</taxon>
        <taxon>Duplodnaviria</taxon>
        <taxon>Heunggongvirae</taxon>
        <taxon>Uroviricota</taxon>
        <taxon>Caudoviricetes</taxon>
    </lineage>
</organism>
<name>A0A8S5QDZ1_9CAUD</name>
<sequence length="36" mass="4211">MGKTRPIGRVFILPFQHPRRERRGPRARGVAREIKA</sequence>
<dbReference type="EMBL" id="BK015641">
    <property type="protein sequence ID" value="DAE17510.1"/>
    <property type="molecule type" value="Genomic_DNA"/>
</dbReference>
<protein>
    <submittedName>
        <fullName evidence="1">Uncharacterized protein</fullName>
    </submittedName>
</protein>
<accession>A0A8S5QDZ1</accession>